<feature type="region of interest" description="Disordered" evidence="4">
    <location>
        <begin position="181"/>
        <end position="454"/>
    </location>
</feature>
<keyword evidence="3" id="KW-0539">Nucleus</keyword>
<dbReference type="InterPro" id="IPR009071">
    <property type="entry name" value="HMG_box_dom"/>
</dbReference>
<accession>F4R4W0</accession>
<name>F4R4W0_MELLP</name>
<keyword evidence="7" id="KW-1185">Reference proteome</keyword>
<dbReference type="PROSITE" id="PS50118">
    <property type="entry name" value="HMG_BOX_2"/>
    <property type="match status" value="1"/>
</dbReference>
<evidence type="ECO:0000256" key="3">
    <source>
        <dbReference type="PROSITE-ProRule" id="PRU00267"/>
    </source>
</evidence>
<dbReference type="GO" id="GO:0030154">
    <property type="term" value="P:cell differentiation"/>
    <property type="evidence" value="ECO:0007669"/>
    <property type="project" value="TreeGrafter"/>
</dbReference>
<sequence>MSAYMMVSQPSPALPHTLPFISSPDSPNVIPSTNANPAGCESTPDTTRSPSTYFHSSEPQQNHQNHNAESSNEQLSDPDSQCQDRPLLETEGVVSSEVGAVPGILHQDLHPDGQPRRPMNAFMIFARHRRPAIQAKEPGLKTGEISKRLSHDWKNLPDEDKSHYLDQAKLLKDEFHNRFPEYVYKRRPNNTGKRRSSTSQQQIQTKFPSMHGGPQMMAPSAPGSMGGLPHPADMHHHPHHHPMHNDMYGQPAPHHHQMSHPHHHSVPSQPSRPPSSMNRPPSKVNGFYPSPNPSSPRYHQIGPPPQLSNGSQAARVPSLSHYPTGAGPPSVNGPIAHLSRPPSPPSGHSGNGLPSYMRLPQPIAHQNPSQCTWFNNDQYAGGPPRQNSVSAPLSAGRQSFYYPSWPANGGENGTLQPEQTGQDPSANHSRAASYSGGTGLYQPPSPSPADRARQLSLPSHTLSASTEHNYVKTEGTYTGAGMTSETTTGSPYGSTATNVAPIKPDPHQMNSGPSPGYPNYPVTSGANDSRSYSTSSAPSPIAPAFTTTGPRAIYHQNSTDAGSYDLGNPSQPTPQTQPTSSVAY</sequence>
<dbReference type="GO" id="GO:0001228">
    <property type="term" value="F:DNA-binding transcription activator activity, RNA polymerase II-specific"/>
    <property type="evidence" value="ECO:0007669"/>
    <property type="project" value="TreeGrafter"/>
</dbReference>
<feature type="region of interest" description="Disordered" evidence="4">
    <location>
        <begin position="1"/>
        <end position="84"/>
    </location>
</feature>
<dbReference type="InterPro" id="IPR050140">
    <property type="entry name" value="SRY-related_HMG-box_TF-like"/>
</dbReference>
<feature type="compositionally biased region" description="Low complexity" evidence="4">
    <location>
        <begin position="346"/>
        <end position="355"/>
    </location>
</feature>
<dbReference type="STRING" id="747676.F4R4W0"/>
<dbReference type="Proteomes" id="UP000001072">
    <property type="component" value="Unassembled WGS sequence"/>
</dbReference>
<dbReference type="PRINTS" id="PR00886">
    <property type="entry name" value="HIGHMOBLTY12"/>
</dbReference>
<feature type="compositionally biased region" description="Polar residues" evidence="4">
    <location>
        <begin position="23"/>
        <end position="36"/>
    </location>
</feature>
<feature type="domain" description="HMG box" evidence="5">
    <location>
        <begin position="115"/>
        <end position="183"/>
    </location>
</feature>
<organism evidence="7">
    <name type="scientific">Melampsora larici-populina (strain 98AG31 / pathotype 3-4-7)</name>
    <name type="common">Poplar leaf rust fungus</name>
    <dbReference type="NCBI Taxonomy" id="747676"/>
    <lineage>
        <taxon>Eukaryota</taxon>
        <taxon>Fungi</taxon>
        <taxon>Dikarya</taxon>
        <taxon>Basidiomycota</taxon>
        <taxon>Pucciniomycotina</taxon>
        <taxon>Pucciniomycetes</taxon>
        <taxon>Pucciniales</taxon>
        <taxon>Melampsoraceae</taxon>
        <taxon>Melampsora</taxon>
    </lineage>
</organism>
<feature type="compositionally biased region" description="Low complexity" evidence="4">
    <location>
        <begin position="529"/>
        <end position="548"/>
    </location>
</feature>
<reference evidence="7" key="1">
    <citation type="journal article" date="2011" name="Proc. Natl. Acad. Sci. U.S.A.">
        <title>Obligate biotrophy features unraveled by the genomic analysis of rust fungi.</title>
        <authorList>
            <person name="Duplessis S."/>
            <person name="Cuomo C.A."/>
            <person name="Lin Y.-C."/>
            <person name="Aerts A."/>
            <person name="Tisserant E."/>
            <person name="Veneault-Fourrey C."/>
            <person name="Joly D.L."/>
            <person name="Hacquard S."/>
            <person name="Amselem J."/>
            <person name="Cantarel B.L."/>
            <person name="Chiu R."/>
            <person name="Coutinho P.M."/>
            <person name="Feau N."/>
            <person name="Field M."/>
            <person name="Frey P."/>
            <person name="Gelhaye E."/>
            <person name="Goldberg J."/>
            <person name="Grabherr M.G."/>
            <person name="Kodira C.D."/>
            <person name="Kohler A."/>
            <person name="Kuees U."/>
            <person name="Lindquist E.A."/>
            <person name="Lucas S.M."/>
            <person name="Mago R."/>
            <person name="Mauceli E."/>
            <person name="Morin E."/>
            <person name="Murat C."/>
            <person name="Pangilinan J.L."/>
            <person name="Park R."/>
            <person name="Pearson M."/>
            <person name="Quesneville H."/>
            <person name="Rouhier N."/>
            <person name="Sakthikumar S."/>
            <person name="Salamov A.A."/>
            <person name="Schmutz J."/>
            <person name="Selles B."/>
            <person name="Shapiro H."/>
            <person name="Tanguay P."/>
            <person name="Tuskan G.A."/>
            <person name="Henrissat B."/>
            <person name="Van de Peer Y."/>
            <person name="Rouze P."/>
            <person name="Ellis J.G."/>
            <person name="Dodds P.N."/>
            <person name="Schein J.E."/>
            <person name="Zhong S."/>
            <person name="Hamelin R.C."/>
            <person name="Grigoriev I.V."/>
            <person name="Szabo L.J."/>
            <person name="Martin F."/>
        </authorList>
    </citation>
    <scope>NUCLEOTIDE SEQUENCE [LARGE SCALE GENOMIC DNA]</scope>
    <source>
        <strain evidence="7">98AG31 / pathotype 3-4-7</strain>
    </source>
</reference>
<dbReference type="InParanoid" id="F4R4W0"/>
<dbReference type="PANTHER" id="PTHR10270:SF161">
    <property type="entry name" value="SEX-DETERMINING REGION Y PROTEIN"/>
    <property type="match status" value="1"/>
</dbReference>
<dbReference type="VEuPathDB" id="FungiDB:MELLADRAFT_114973"/>
<evidence type="ECO:0000313" key="7">
    <source>
        <dbReference type="Proteomes" id="UP000001072"/>
    </source>
</evidence>
<dbReference type="EMBL" id="GL883090">
    <property type="protein sequence ID" value="EGG12929.1"/>
    <property type="molecule type" value="Genomic_DNA"/>
</dbReference>
<protein>
    <recommendedName>
        <fullName evidence="5">HMG box domain-containing protein</fullName>
    </recommendedName>
</protein>
<gene>
    <name evidence="6" type="ORF">MELLADRAFT_114973</name>
</gene>
<feature type="compositionally biased region" description="Basic residues" evidence="4">
    <location>
        <begin position="253"/>
        <end position="265"/>
    </location>
</feature>
<evidence type="ECO:0000256" key="1">
    <source>
        <dbReference type="ARBA" id="ARBA00023125"/>
    </source>
</evidence>
<feature type="compositionally biased region" description="Basic residues" evidence="4">
    <location>
        <begin position="185"/>
        <end position="196"/>
    </location>
</feature>
<evidence type="ECO:0000256" key="2">
    <source>
        <dbReference type="ARBA" id="ARBA00023163"/>
    </source>
</evidence>
<dbReference type="RefSeq" id="XP_007403867.1">
    <property type="nucleotide sequence ID" value="XM_007403805.1"/>
</dbReference>
<dbReference type="Pfam" id="PF00505">
    <property type="entry name" value="HMG_box"/>
    <property type="match status" value="1"/>
</dbReference>
<dbReference type="GO" id="GO:0000978">
    <property type="term" value="F:RNA polymerase II cis-regulatory region sequence-specific DNA binding"/>
    <property type="evidence" value="ECO:0007669"/>
    <property type="project" value="TreeGrafter"/>
</dbReference>
<feature type="region of interest" description="Disordered" evidence="4">
    <location>
        <begin position="475"/>
        <end position="584"/>
    </location>
</feature>
<proteinExistence type="predicted"/>
<feature type="DNA-binding region" description="HMG box" evidence="3">
    <location>
        <begin position="115"/>
        <end position="183"/>
    </location>
</feature>
<dbReference type="SUPFAM" id="SSF47095">
    <property type="entry name" value="HMG-box"/>
    <property type="match status" value="1"/>
</dbReference>
<dbReference type="OrthoDB" id="1919336at2759"/>
<dbReference type="PANTHER" id="PTHR10270">
    <property type="entry name" value="SOX TRANSCRIPTION FACTOR"/>
    <property type="match status" value="1"/>
</dbReference>
<feature type="compositionally biased region" description="Polar residues" evidence="4">
    <location>
        <begin position="413"/>
        <end position="432"/>
    </location>
</feature>
<dbReference type="GO" id="GO:0005634">
    <property type="term" value="C:nucleus"/>
    <property type="evidence" value="ECO:0007669"/>
    <property type="project" value="UniProtKB-UniRule"/>
</dbReference>
<feature type="compositionally biased region" description="Polar residues" evidence="4">
    <location>
        <begin position="364"/>
        <end position="378"/>
    </location>
</feature>
<dbReference type="Gene3D" id="1.10.30.10">
    <property type="entry name" value="High mobility group box domain"/>
    <property type="match status" value="1"/>
</dbReference>
<feature type="compositionally biased region" description="Polar residues" evidence="4">
    <location>
        <begin position="481"/>
        <end position="498"/>
    </location>
</feature>
<dbReference type="SMART" id="SM00398">
    <property type="entry name" value="HMG"/>
    <property type="match status" value="1"/>
</dbReference>
<evidence type="ECO:0000259" key="5">
    <source>
        <dbReference type="PROSITE" id="PS50118"/>
    </source>
</evidence>
<evidence type="ECO:0000256" key="4">
    <source>
        <dbReference type="SAM" id="MobiDB-lite"/>
    </source>
</evidence>
<feature type="compositionally biased region" description="Low complexity" evidence="4">
    <location>
        <begin position="266"/>
        <end position="282"/>
    </location>
</feature>
<keyword evidence="1 3" id="KW-0238">DNA-binding</keyword>
<evidence type="ECO:0000313" key="6">
    <source>
        <dbReference type="EMBL" id="EGG12929.1"/>
    </source>
</evidence>
<dbReference type="GeneID" id="18925501"/>
<keyword evidence="2" id="KW-0804">Transcription</keyword>
<feature type="compositionally biased region" description="Low complexity" evidence="4">
    <location>
        <begin position="569"/>
        <end position="584"/>
    </location>
</feature>
<dbReference type="HOGENOM" id="CLU_466973_0_0_1"/>
<dbReference type="eggNOG" id="KOG0527">
    <property type="taxonomic scope" value="Eukaryota"/>
</dbReference>
<feature type="compositionally biased region" description="Polar residues" evidence="4">
    <location>
        <begin position="43"/>
        <end position="83"/>
    </location>
</feature>
<dbReference type="KEGG" id="mlr:MELLADRAFT_114973"/>
<dbReference type="AlphaFoldDB" id="F4R4W0"/>
<dbReference type="InterPro" id="IPR036910">
    <property type="entry name" value="HMG_box_dom_sf"/>
</dbReference>